<comment type="catalytic activity">
    <reaction evidence="1">
        <text>a 1,2-diacyl-sn-glycero-3-phosphocholine + H2O = a 1,2-diacyl-sn-glycero-3-phosphate + choline + H(+)</text>
        <dbReference type="Rhea" id="RHEA:14445"/>
        <dbReference type="ChEBI" id="CHEBI:15354"/>
        <dbReference type="ChEBI" id="CHEBI:15377"/>
        <dbReference type="ChEBI" id="CHEBI:15378"/>
        <dbReference type="ChEBI" id="CHEBI:57643"/>
        <dbReference type="ChEBI" id="CHEBI:58608"/>
        <dbReference type="EC" id="3.1.4.4"/>
    </reaction>
</comment>
<dbReference type="EC" id="3.1.4.4" evidence="3"/>
<evidence type="ECO:0000313" key="9">
    <source>
        <dbReference type="Proteomes" id="UP000315647"/>
    </source>
</evidence>
<feature type="domain" description="PLD phosphodiesterase" evidence="7">
    <location>
        <begin position="185"/>
        <end position="212"/>
    </location>
</feature>
<dbReference type="GO" id="GO:0006793">
    <property type="term" value="P:phosphorus metabolic process"/>
    <property type="evidence" value="ECO:0007669"/>
    <property type="project" value="UniProtKB-ARBA"/>
</dbReference>
<dbReference type="Proteomes" id="UP000315647">
    <property type="component" value="Chromosome"/>
</dbReference>
<reference evidence="8 9" key="1">
    <citation type="submission" date="2019-03" db="EMBL/GenBank/DDBJ databases">
        <title>Deep-cultivation of Planctomycetes and their phenomic and genomic characterization uncovers novel biology.</title>
        <authorList>
            <person name="Wiegand S."/>
            <person name="Jogler M."/>
            <person name="Boedeker C."/>
            <person name="Pinto D."/>
            <person name="Vollmers J."/>
            <person name="Rivas-Marin E."/>
            <person name="Kohn T."/>
            <person name="Peeters S.H."/>
            <person name="Heuer A."/>
            <person name="Rast P."/>
            <person name="Oberbeckmann S."/>
            <person name="Bunk B."/>
            <person name="Jeske O."/>
            <person name="Meyerdierks A."/>
            <person name="Storesund J.E."/>
            <person name="Kallscheuer N."/>
            <person name="Luecker S."/>
            <person name="Lage O.M."/>
            <person name="Pohl T."/>
            <person name="Merkel B.J."/>
            <person name="Hornburger P."/>
            <person name="Mueller R.-W."/>
            <person name="Bruemmer F."/>
            <person name="Labrenz M."/>
            <person name="Spormann A.M."/>
            <person name="Op den Camp H."/>
            <person name="Overmann J."/>
            <person name="Amann R."/>
            <person name="Jetten M.S.M."/>
            <person name="Mascher T."/>
            <person name="Medema M.H."/>
            <person name="Devos D.P."/>
            <person name="Kaster A.-K."/>
            <person name="Ovreas L."/>
            <person name="Rohde M."/>
            <person name="Galperin M.Y."/>
            <person name="Jogler C."/>
        </authorList>
    </citation>
    <scope>NUCLEOTIDE SEQUENCE [LARGE SCALE GENOMIC DNA]</scope>
    <source>
        <strain evidence="8 9">Enr10</strain>
    </source>
</reference>
<sequence length="245" mass="28818">MQSYYILVFQQQETIMDRSQIRKMLLQTFDDFQMTRSERSALSQIFDHLNLSEHHLALIRSEAFQIFKDQQPVPGMREKSLGWLEDVMKILSRPASEESAVKSEAWFSPHDECSHRLCRMIGAATRKIDICVFTITDDRVSQAIQEAHQRRVPVRIITDDDKSFDRGSDIDRLSQAGIPVRIDRSQYHMHHKFALFDSEYVLTGSYNWTRSASENNEENFIITNDPALLFRFEAEFEKLWNQYET</sequence>
<evidence type="ECO:0000256" key="5">
    <source>
        <dbReference type="ARBA" id="ARBA00022963"/>
    </source>
</evidence>
<dbReference type="PANTHER" id="PTHR43856:SF1">
    <property type="entry name" value="MITOCHONDRIAL CARDIOLIPIN HYDROLASE"/>
    <property type="match status" value="1"/>
</dbReference>
<evidence type="ECO:0000256" key="2">
    <source>
        <dbReference type="ARBA" id="ARBA00008664"/>
    </source>
</evidence>
<dbReference type="SUPFAM" id="SSF56024">
    <property type="entry name" value="Phospholipase D/nuclease"/>
    <property type="match status" value="1"/>
</dbReference>
<dbReference type="GO" id="GO:0004630">
    <property type="term" value="F:phospholipase D activity"/>
    <property type="evidence" value="ECO:0007669"/>
    <property type="project" value="UniProtKB-EC"/>
</dbReference>
<dbReference type="Gene3D" id="3.30.870.10">
    <property type="entry name" value="Endonuclease Chain A"/>
    <property type="match status" value="1"/>
</dbReference>
<evidence type="ECO:0000256" key="6">
    <source>
        <dbReference type="ARBA" id="ARBA00023098"/>
    </source>
</evidence>
<dbReference type="GO" id="GO:0016891">
    <property type="term" value="F:RNA endonuclease activity producing 5'-phosphomonoesters, hydrolytic mechanism"/>
    <property type="evidence" value="ECO:0007669"/>
    <property type="project" value="TreeGrafter"/>
</dbReference>
<protein>
    <recommendedName>
        <fullName evidence="3">phospholipase D</fullName>
        <ecNumber evidence="3">3.1.4.4</ecNumber>
    </recommendedName>
</protein>
<evidence type="ECO:0000313" key="8">
    <source>
        <dbReference type="EMBL" id="QDT26550.1"/>
    </source>
</evidence>
<dbReference type="EMBL" id="CP037421">
    <property type="protein sequence ID" value="QDT26550.1"/>
    <property type="molecule type" value="Genomic_DNA"/>
</dbReference>
<dbReference type="PROSITE" id="PS50035">
    <property type="entry name" value="PLD"/>
    <property type="match status" value="1"/>
</dbReference>
<accession>A0A517Q4L4</accession>
<evidence type="ECO:0000256" key="1">
    <source>
        <dbReference type="ARBA" id="ARBA00000798"/>
    </source>
</evidence>
<evidence type="ECO:0000256" key="4">
    <source>
        <dbReference type="ARBA" id="ARBA00022801"/>
    </source>
</evidence>
<dbReference type="InterPro" id="IPR025202">
    <property type="entry name" value="PLD-like_dom"/>
</dbReference>
<dbReference type="Pfam" id="PF13091">
    <property type="entry name" value="PLDc_2"/>
    <property type="match status" value="1"/>
</dbReference>
<keyword evidence="5" id="KW-0442">Lipid degradation</keyword>
<comment type="similarity">
    <text evidence="2">Belongs to the phospholipase D family.</text>
</comment>
<dbReference type="InterPro" id="IPR051406">
    <property type="entry name" value="PLD_domain"/>
</dbReference>
<dbReference type="GO" id="GO:0016042">
    <property type="term" value="P:lipid catabolic process"/>
    <property type="evidence" value="ECO:0007669"/>
    <property type="project" value="UniProtKB-KW"/>
</dbReference>
<keyword evidence="9" id="KW-1185">Reference proteome</keyword>
<dbReference type="InterPro" id="IPR001736">
    <property type="entry name" value="PLipase_D/transphosphatidylase"/>
</dbReference>
<name>A0A517Q4L4_9PLAN</name>
<evidence type="ECO:0000259" key="7">
    <source>
        <dbReference type="PROSITE" id="PS50035"/>
    </source>
</evidence>
<dbReference type="CDD" id="cd09171">
    <property type="entry name" value="PLDc_vPLD6_like"/>
    <property type="match status" value="1"/>
</dbReference>
<dbReference type="PANTHER" id="PTHR43856">
    <property type="entry name" value="CARDIOLIPIN HYDROLASE"/>
    <property type="match status" value="1"/>
</dbReference>
<proteinExistence type="inferred from homology"/>
<keyword evidence="4 8" id="KW-0378">Hydrolase</keyword>
<organism evidence="8 9">
    <name type="scientific">Gimesia panareensis</name>
    <dbReference type="NCBI Taxonomy" id="2527978"/>
    <lineage>
        <taxon>Bacteria</taxon>
        <taxon>Pseudomonadati</taxon>
        <taxon>Planctomycetota</taxon>
        <taxon>Planctomycetia</taxon>
        <taxon>Planctomycetales</taxon>
        <taxon>Planctomycetaceae</taxon>
        <taxon>Gimesia</taxon>
    </lineage>
</organism>
<dbReference type="AlphaFoldDB" id="A0A517Q4L4"/>
<evidence type="ECO:0000256" key="3">
    <source>
        <dbReference type="ARBA" id="ARBA00012027"/>
    </source>
</evidence>
<keyword evidence="6" id="KW-0443">Lipid metabolism</keyword>
<gene>
    <name evidence="8" type="primary">pld</name>
    <name evidence="8" type="ORF">Enr10x_18540</name>
</gene>